<proteinExistence type="predicted"/>
<reference evidence="1" key="1">
    <citation type="journal article" date="2020" name="Microorganisms">
        <title>Reliable Identification of Environmental Pseudomonas Isolates Using the rpoD Gene.</title>
        <authorList>
            <consortium name="The Broad Institute Genome Sequencing Platform"/>
            <person name="Girard L."/>
            <person name="Lood C."/>
            <person name="Rokni-Zadeh H."/>
            <person name="van Noort V."/>
            <person name="Lavigne R."/>
            <person name="De Mot R."/>
        </authorList>
    </citation>
    <scope>NUCLEOTIDE SEQUENCE [LARGE SCALE GENOMIC DNA]</scope>
    <source>
        <strain evidence="1">SWRI145</strain>
    </source>
</reference>
<dbReference type="AlphaFoldDB" id="A0A8H9YNX6"/>
<dbReference type="Pfam" id="PF10713">
    <property type="entry name" value="DUF2509"/>
    <property type="match status" value="1"/>
</dbReference>
<comment type="caution">
    <text evidence="1">The sequence shown here is derived from an EMBL/GenBank/DDBJ whole genome shotgun (WGS) entry which is preliminary data.</text>
</comment>
<dbReference type="InterPro" id="IPR019652">
    <property type="entry name" value="DUF2509"/>
</dbReference>
<accession>A0A8H9YNX6</accession>
<dbReference type="NCBIfam" id="NF008569">
    <property type="entry name" value="PRK11521.1"/>
    <property type="match status" value="1"/>
</dbReference>
<sequence>MNRQRGMSSLALVLLLLIIGSLILTGLNQQLDAFTRIVSSERQLIQHQANAQSALEWGKSQLWPVSPNIQCKNAPQGRACVRVLGNERVLLIAGRSDVMLWRGGEIQNGRIVFSPHGWSDFCPLKEDALCRLP</sequence>
<name>A0A8H9YNX6_9PSED</name>
<protein>
    <submittedName>
        <fullName evidence="1">DUF2509 family protein</fullName>
    </submittedName>
</protein>
<dbReference type="EMBL" id="JABWQF010000002">
    <property type="protein sequence ID" value="MBC3290938.1"/>
    <property type="molecule type" value="Genomic_DNA"/>
</dbReference>
<gene>
    <name evidence="1" type="ORF">HU722_05330</name>
</gene>
<organism evidence="1">
    <name type="scientific">Pseudomonas tritici</name>
    <dbReference type="NCBI Taxonomy" id="2745518"/>
    <lineage>
        <taxon>Bacteria</taxon>
        <taxon>Pseudomonadati</taxon>
        <taxon>Pseudomonadota</taxon>
        <taxon>Gammaproteobacteria</taxon>
        <taxon>Pseudomonadales</taxon>
        <taxon>Pseudomonadaceae</taxon>
        <taxon>Pseudomonas</taxon>
    </lineage>
</organism>
<evidence type="ECO:0000313" key="1">
    <source>
        <dbReference type="EMBL" id="MBC3290938.1"/>
    </source>
</evidence>